<accession>A0AAD4CBW2</accession>
<dbReference type="Proteomes" id="UP001194746">
    <property type="component" value="Unassembled WGS sequence"/>
</dbReference>
<evidence type="ECO:0000256" key="1">
    <source>
        <dbReference type="SAM" id="SignalP"/>
    </source>
</evidence>
<protein>
    <recommendedName>
        <fullName evidence="2">DUF1996 domain-containing protein</fullName>
    </recommendedName>
</protein>
<evidence type="ECO:0000313" key="3">
    <source>
        <dbReference type="EMBL" id="KAF9882947.1"/>
    </source>
</evidence>
<reference evidence="3" key="2">
    <citation type="submission" date="2020-02" db="EMBL/GenBank/DDBJ databases">
        <authorList>
            <person name="Gilchrist C.L.M."/>
            <person name="Chooi Y.-H."/>
        </authorList>
    </citation>
    <scope>NUCLEOTIDE SEQUENCE</scope>
    <source>
        <strain evidence="3">MST-FP2251</strain>
    </source>
</reference>
<name>A0AAD4CBW2_ASPNN</name>
<proteinExistence type="predicted"/>
<gene>
    <name evidence="3" type="ORF">FE257_004858</name>
</gene>
<comment type="caution">
    <text evidence="3">The sequence shown here is derived from an EMBL/GenBank/DDBJ whole genome shotgun (WGS) entry which is preliminary data.</text>
</comment>
<dbReference type="PANTHER" id="PTHR43662:SF3">
    <property type="entry name" value="DOMAIN PROTEIN, PUTATIVE (AFU_ORTHOLOGUE AFUA_6G11970)-RELATED"/>
    <property type="match status" value="1"/>
</dbReference>
<feature type="signal peptide" evidence="1">
    <location>
        <begin position="1"/>
        <end position="19"/>
    </location>
</feature>
<dbReference type="InterPro" id="IPR018535">
    <property type="entry name" value="DUF1996"/>
</dbReference>
<dbReference type="PANTHER" id="PTHR43662">
    <property type="match status" value="1"/>
</dbReference>
<sequence>MRVYDILSALPVLLSLVDAQDEFNFACSSLTVQRSDPIVNPGAPGGHTHAIIGGTAFNRSMSPDLAKGSKETTCAVEIDHSNYWQPLLYHTRSDGQFEAVPFQGSAAYYLRRVCDYAADKTTCDDSDFPQAPPAGLRMVSGNPFLRSYNDTFEMRAVSHMCLVESGASSYTQALPTQACLRLRAQTFFPSCWDGVNLDSEDHKSHMSFPAIGDYNGGVCPKSHPHSIISIFLEFFYDTSAYPDYENLVYAMGDLTGYGLHGDFVNGWTDLDALGNALKTCSGGDLSLQSPGCSITKGKLIPSAAKTLEIAAPDEDVGLKGPLKLLPGDNPVTGSVSDRVN</sequence>
<dbReference type="EMBL" id="VCAU01000200">
    <property type="protein sequence ID" value="KAF9882947.1"/>
    <property type="molecule type" value="Genomic_DNA"/>
</dbReference>
<keyword evidence="1" id="KW-0732">Signal</keyword>
<reference evidence="3" key="1">
    <citation type="journal article" date="2019" name="Beilstein J. Org. Chem.">
        <title>Nanangenines: drimane sesquiterpenoids as the dominant metabolite cohort of a novel Australian fungus, Aspergillus nanangensis.</title>
        <authorList>
            <person name="Lacey H.J."/>
            <person name="Gilchrist C.L.M."/>
            <person name="Crombie A."/>
            <person name="Kalaitzis J.A."/>
            <person name="Vuong D."/>
            <person name="Rutledge P.J."/>
            <person name="Turner P."/>
            <person name="Pitt J.I."/>
            <person name="Lacey E."/>
            <person name="Chooi Y.H."/>
            <person name="Piggott A.M."/>
        </authorList>
    </citation>
    <scope>NUCLEOTIDE SEQUENCE</scope>
    <source>
        <strain evidence="3">MST-FP2251</strain>
    </source>
</reference>
<organism evidence="3 4">
    <name type="scientific">Aspergillus nanangensis</name>
    <dbReference type="NCBI Taxonomy" id="2582783"/>
    <lineage>
        <taxon>Eukaryota</taxon>
        <taxon>Fungi</taxon>
        <taxon>Dikarya</taxon>
        <taxon>Ascomycota</taxon>
        <taxon>Pezizomycotina</taxon>
        <taxon>Eurotiomycetes</taxon>
        <taxon>Eurotiomycetidae</taxon>
        <taxon>Eurotiales</taxon>
        <taxon>Aspergillaceae</taxon>
        <taxon>Aspergillus</taxon>
        <taxon>Aspergillus subgen. Circumdati</taxon>
    </lineage>
</organism>
<keyword evidence="4" id="KW-1185">Reference proteome</keyword>
<evidence type="ECO:0000313" key="4">
    <source>
        <dbReference type="Proteomes" id="UP001194746"/>
    </source>
</evidence>
<feature type="domain" description="DUF1996" evidence="2">
    <location>
        <begin position="36"/>
        <end position="267"/>
    </location>
</feature>
<dbReference type="AlphaFoldDB" id="A0AAD4CBW2"/>
<evidence type="ECO:0000259" key="2">
    <source>
        <dbReference type="Pfam" id="PF09362"/>
    </source>
</evidence>
<dbReference type="Pfam" id="PF09362">
    <property type="entry name" value="DUF1996"/>
    <property type="match status" value="1"/>
</dbReference>
<feature type="chain" id="PRO_5042106415" description="DUF1996 domain-containing protein" evidence="1">
    <location>
        <begin position="20"/>
        <end position="340"/>
    </location>
</feature>